<gene>
    <name evidence="2" type="ORF">QBC37DRAFT_181664</name>
</gene>
<accession>A0AAN6Y5F8</accession>
<name>A0AAN6Y5F8_9PEZI</name>
<sequence length="307" mass="34507">MTTQLLHLNAAFKRSLFVISENGSCSAFGTIVSAIILNHLRFIFLPWLGVDNIRHRQNPIEQLRLARSNPDVFLAEYHASSWKWFIFSAMQREVFSRLALLAAAVKWIDLNSNSSCGMLLEWLCKVGYLVWIFATVEFLFSRSVSFCAVITAVWKLAQSSHGRAALAIVTGVYWQKMFVTVVQVVRFGRFTVYPLLAGVVSCLLDGRLGFPLFVGFLMTLVWAIIVHRSFFFIALQMSGMFVAFGWLMVCLWVLGGAAWLADDPTGVKAINSLACYQDMNASEVRILHKEGTFAGIVKFCAWEHGKP</sequence>
<evidence type="ECO:0000256" key="1">
    <source>
        <dbReference type="SAM" id="Phobius"/>
    </source>
</evidence>
<feature type="transmembrane region" description="Helical" evidence="1">
    <location>
        <begin position="239"/>
        <end position="261"/>
    </location>
</feature>
<comment type="caution">
    <text evidence="2">The sequence shown here is derived from an EMBL/GenBank/DDBJ whole genome shotgun (WGS) entry which is preliminary data.</text>
</comment>
<dbReference type="EMBL" id="MU858116">
    <property type="protein sequence ID" value="KAK4212989.1"/>
    <property type="molecule type" value="Genomic_DNA"/>
</dbReference>
<protein>
    <submittedName>
        <fullName evidence="2">Uncharacterized protein</fullName>
    </submittedName>
</protein>
<feature type="transmembrane region" description="Helical" evidence="1">
    <location>
        <begin position="208"/>
        <end position="227"/>
    </location>
</feature>
<evidence type="ECO:0000313" key="3">
    <source>
        <dbReference type="Proteomes" id="UP001301769"/>
    </source>
</evidence>
<proteinExistence type="predicted"/>
<keyword evidence="1" id="KW-0472">Membrane</keyword>
<keyword evidence="1" id="KW-1133">Transmembrane helix</keyword>
<dbReference type="AlphaFoldDB" id="A0AAN6Y5F8"/>
<reference evidence="2" key="2">
    <citation type="submission" date="2023-05" db="EMBL/GenBank/DDBJ databases">
        <authorList>
            <consortium name="Lawrence Berkeley National Laboratory"/>
            <person name="Steindorff A."/>
            <person name="Hensen N."/>
            <person name="Bonometti L."/>
            <person name="Westerberg I."/>
            <person name="Brannstrom I.O."/>
            <person name="Guillou S."/>
            <person name="Cros-Aarteil S."/>
            <person name="Calhoun S."/>
            <person name="Haridas S."/>
            <person name="Kuo A."/>
            <person name="Mondo S."/>
            <person name="Pangilinan J."/>
            <person name="Riley R."/>
            <person name="Labutti K."/>
            <person name="Andreopoulos B."/>
            <person name="Lipzen A."/>
            <person name="Chen C."/>
            <person name="Yanf M."/>
            <person name="Daum C."/>
            <person name="Ng V."/>
            <person name="Clum A."/>
            <person name="Ohm R."/>
            <person name="Martin F."/>
            <person name="Silar P."/>
            <person name="Natvig D."/>
            <person name="Lalanne C."/>
            <person name="Gautier V."/>
            <person name="Ament-Velasquez S.L."/>
            <person name="Kruys A."/>
            <person name="Hutchinson M.I."/>
            <person name="Powell A.J."/>
            <person name="Barry K."/>
            <person name="Miller A.N."/>
            <person name="Grigoriev I.V."/>
            <person name="Debuchy R."/>
            <person name="Gladieux P."/>
            <person name="Thoren M.H."/>
            <person name="Johannesson H."/>
        </authorList>
    </citation>
    <scope>NUCLEOTIDE SEQUENCE</scope>
    <source>
        <strain evidence="2">PSN293</strain>
    </source>
</reference>
<evidence type="ECO:0000313" key="2">
    <source>
        <dbReference type="EMBL" id="KAK4212989.1"/>
    </source>
</evidence>
<reference evidence="2" key="1">
    <citation type="journal article" date="2023" name="Mol. Phylogenet. Evol.">
        <title>Genome-scale phylogeny and comparative genomics of the fungal order Sordariales.</title>
        <authorList>
            <person name="Hensen N."/>
            <person name="Bonometti L."/>
            <person name="Westerberg I."/>
            <person name="Brannstrom I.O."/>
            <person name="Guillou S."/>
            <person name="Cros-Aarteil S."/>
            <person name="Calhoun S."/>
            <person name="Haridas S."/>
            <person name="Kuo A."/>
            <person name="Mondo S."/>
            <person name="Pangilinan J."/>
            <person name="Riley R."/>
            <person name="LaButti K."/>
            <person name="Andreopoulos B."/>
            <person name="Lipzen A."/>
            <person name="Chen C."/>
            <person name="Yan M."/>
            <person name="Daum C."/>
            <person name="Ng V."/>
            <person name="Clum A."/>
            <person name="Steindorff A."/>
            <person name="Ohm R.A."/>
            <person name="Martin F."/>
            <person name="Silar P."/>
            <person name="Natvig D.O."/>
            <person name="Lalanne C."/>
            <person name="Gautier V."/>
            <person name="Ament-Velasquez S.L."/>
            <person name="Kruys A."/>
            <person name="Hutchinson M.I."/>
            <person name="Powell A.J."/>
            <person name="Barry K."/>
            <person name="Miller A.N."/>
            <person name="Grigoriev I.V."/>
            <person name="Debuchy R."/>
            <person name="Gladieux P."/>
            <person name="Hiltunen Thoren M."/>
            <person name="Johannesson H."/>
        </authorList>
    </citation>
    <scope>NUCLEOTIDE SEQUENCE</scope>
    <source>
        <strain evidence="2">PSN293</strain>
    </source>
</reference>
<keyword evidence="3" id="KW-1185">Reference proteome</keyword>
<dbReference type="Proteomes" id="UP001301769">
    <property type="component" value="Unassembled WGS sequence"/>
</dbReference>
<feature type="transmembrane region" description="Helical" evidence="1">
    <location>
        <begin position="130"/>
        <end position="154"/>
    </location>
</feature>
<feature type="transmembrane region" description="Helical" evidence="1">
    <location>
        <begin position="166"/>
        <end position="188"/>
    </location>
</feature>
<organism evidence="2 3">
    <name type="scientific">Rhypophila decipiens</name>
    <dbReference type="NCBI Taxonomy" id="261697"/>
    <lineage>
        <taxon>Eukaryota</taxon>
        <taxon>Fungi</taxon>
        <taxon>Dikarya</taxon>
        <taxon>Ascomycota</taxon>
        <taxon>Pezizomycotina</taxon>
        <taxon>Sordariomycetes</taxon>
        <taxon>Sordariomycetidae</taxon>
        <taxon>Sordariales</taxon>
        <taxon>Naviculisporaceae</taxon>
        <taxon>Rhypophila</taxon>
    </lineage>
</organism>
<keyword evidence="1" id="KW-0812">Transmembrane</keyword>